<dbReference type="eggNOG" id="COG5658">
    <property type="taxonomic scope" value="Bacteria"/>
</dbReference>
<dbReference type="OrthoDB" id="3697642at2"/>
<evidence type="ECO:0008006" key="4">
    <source>
        <dbReference type="Google" id="ProtNLM"/>
    </source>
</evidence>
<keyword evidence="3" id="KW-1185">Reference proteome</keyword>
<dbReference type="AlphaFoldDB" id="D6ZAI8"/>
<proteinExistence type="predicted"/>
<dbReference type="InterPro" id="IPR025962">
    <property type="entry name" value="SdpI/YhfL"/>
</dbReference>
<dbReference type="Proteomes" id="UP000002247">
    <property type="component" value="Chromosome"/>
</dbReference>
<evidence type="ECO:0000256" key="1">
    <source>
        <dbReference type="SAM" id="Phobius"/>
    </source>
</evidence>
<feature type="transmembrane region" description="Helical" evidence="1">
    <location>
        <begin position="6"/>
        <end position="28"/>
    </location>
</feature>
<feature type="transmembrane region" description="Helical" evidence="1">
    <location>
        <begin position="86"/>
        <end position="106"/>
    </location>
</feature>
<dbReference type="KEGG" id="srt:Srot_0243"/>
<sequence length="150" mass="14764">MPSTWVVVLATVFVLSGAALLAIAWASWAQKLPRNRFAGVRTSATMRSDQAFKLGNKIAAPGMAASGAVMILAAVGAAALHSPWGLGAAVVTGAAVSIIPAGYGAYVGSKAADRVPAAPESVPTCPYSAQACAGGGCGTSSEPSSKICGS</sequence>
<keyword evidence="1" id="KW-1133">Transmembrane helix</keyword>
<feature type="transmembrane region" description="Helical" evidence="1">
    <location>
        <begin position="58"/>
        <end position="80"/>
    </location>
</feature>
<protein>
    <recommendedName>
        <fullName evidence="4">SdpI/YhfL protein family</fullName>
    </recommendedName>
</protein>
<dbReference type="EMBL" id="CP001958">
    <property type="protein sequence ID" value="ADG96730.1"/>
    <property type="molecule type" value="Genomic_DNA"/>
</dbReference>
<name>D6ZAI8_SEGRD</name>
<dbReference type="RefSeq" id="WP_013137186.1">
    <property type="nucleotide sequence ID" value="NC_014168.1"/>
</dbReference>
<dbReference type="Pfam" id="PF13630">
    <property type="entry name" value="SdpI"/>
    <property type="match status" value="1"/>
</dbReference>
<organism evidence="2 3">
    <name type="scientific">Segniliparus rotundus (strain ATCC BAA-972 / CDC 1076 / CIP 108378 / DSM 44985 / JCM 13578)</name>
    <dbReference type="NCBI Taxonomy" id="640132"/>
    <lineage>
        <taxon>Bacteria</taxon>
        <taxon>Bacillati</taxon>
        <taxon>Actinomycetota</taxon>
        <taxon>Actinomycetes</taxon>
        <taxon>Mycobacteriales</taxon>
        <taxon>Segniliparaceae</taxon>
        <taxon>Segniliparus</taxon>
    </lineage>
</organism>
<gene>
    <name evidence="2" type="ordered locus">Srot_0243</name>
</gene>
<evidence type="ECO:0000313" key="2">
    <source>
        <dbReference type="EMBL" id="ADG96730.1"/>
    </source>
</evidence>
<accession>D6ZAI8</accession>
<dbReference type="STRING" id="640132.Srot_0243"/>
<dbReference type="HOGENOM" id="CLU_130251_0_0_11"/>
<evidence type="ECO:0000313" key="3">
    <source>
        <dbReference type="Proteomes" id="UP000002247"/>
    </source>
</evidence>
<keyword evidence="1" id="KW-0812">Transmembrane</keyword>
<reference evidence="2 3" key="1">
    <citation type="journal article" date="2010" name="Stand. Genomic Sci.">
        <title>Complete genome sequence of Segniliparus rotundus type strain (CDC 1076).</title>
        <authorList>
            <person name="Sikorski J."/>
            <person name="Lapidus A."/>
            <person name="Copeland A."/>
            <person name="Misra M."/>
            <person name="Glavina Del Rio T."/>
            <person name="Nolan M."/>
            <person name="Lucas S."/>
            <person name="Chen F."/>
            <person name="Tice H."/>
            <person name="Cheng J.F."/>
            <person name="Jando M."/>
            <person name="Schneider S."/>
            <person name="Bruce D."/>
            <person name="Goodwin L."/>
            <person name="Pitluck S."/>
            <person name="Liolios K."/>
            <person name="Mikhailova N."/>
            <person name="Pati A."/>
            <person name="Ivanova N."/>
            <person name="Mavromatis K."/>
            <person name="Chen A."/>
            <person name="Palaniappan K."/>
            <person name="Chertkov O."/>
            <person name="Land M."/>
            <person name="Hauser L."/>
            <person name="Chang Y.J."/>
            <person name="Jeffries C.D."/>
            <person name="Brettin T."/>
            <person name="Detter J.C."/>
            <person name="Han C."/>
            <person name="Rohde M."/>
            <person name="Goker M."/>
            <person name="Bristow J."/>
            <person name="Eisen J.A."/>
            <person name="Markowitz V."/>
            <person name="Hugenholtz P."/>
            <person name="Kyrpides N.C."/>
            <person name="Klenk H.P."/>
        </authorList>
    </citation>
    <scope>NUCLEOTIDE SEQUENCE [LARGE SCALE GENOMIC DNA]</scope>
    <source>
        <strain evidence="3">ATCC BAA-972 / CDC 1076 / CIP 108378 / DSM 44985 / JCM 13578</strain>
    </source>
</reference>
<keyword evidence="1" id="KW-0472">Membrane</keyword>